<organism evidence="2 3">
    <name type="scientific">Raphidocelis subcapitata</name>
    <dbReference type="NCBI Taxonomy" id="307507"/>
    <lineage>
        <taxon>Eukaryota</taxon>
        <taxon>Viridiplantae</taxon>
        <taxon>Chlorophyta</taxon>
        <taxon>core chlorophytes</taxon>
        <taxon>Chlorophyceae</taxon>
        <taxon>CS clade</taxon>
        <taxon>Sphaeropleales</taxon>
        <taxon>Selenastraceae</taxon>
        <taxon>Raphidocelis</taxon>
    </lineage>
</organism>
<sequence length="273" mass="27605">MPIAGLQSWAGGALNTAAAAGPAPSPAARPLPAPHPAPRAAARRLRIARAGGSEGGSGGGSGGSPAAPPTPPASFEAQAAALLKGRSFACTVCGKCCSLFDGGEVWVSRREVAAMAAFLGMPDAELIAAHCQPGDGTTPGWWLLGSQATPGGEFCTFLDPATNMCRVHEARPVQCSTYPWWPELLAEAGAWSWEKANICEGLDHPEAEALDISEATRQLRRAARHELARRRAAERGAAAAAAKGRIGGGGGGGGSSSSGGGVGEKQAARRAPE</sequence>
<evidence type="ECO:0000256" key="1">
    <source>
        <dbReference type="SAM" id="MobiDB-lite"/>
    </source>
</evidence>
<reference evidence="2 3" key="1">
    <citation type="journal article" date="2018" name="Sci. Rep.">
        <title>Raphidocelis subcapitata (=Pseudokirchneriella subcapitata) provides an insight into genome evolution and environmental adaptations in the Sphaeropleales.</title>
        <authorList>
            <person name="Suzuki S."/>
            <person name="Yamaguchi H."/>
            <person name="Nakajima N."/>
            <person name="Kawachi M."/>
        </authorList>
    </citation>
    <scope>NUCLEOTIDE SEQUENCE [LARGE SCALE GENOMIC DNA]</scope>
    <source>
        <strain evidence="2 3">NIES-35</strain>
    </source>
</reference>
<comment type="caution">
    <text evidence="2">The sequence shown here is derived from an EMBL/GenBank/DDBJ whole genome shotgun (WGS) entry which is preliminary data.</text>
</comment>
<feature type="compositionally biased region" description="Gly residues" evidence="1">
    <location>
        <begin position="245"/>
        <end position="263"/>
    </location>
</feature>
<gene>
    <name evidence="2" type="ORF">Rsub_07076</name>
</gene>
<feature type="compositionally biased region" description="Gly residues" evidence="1">
    <location>
        <begin position="52"/>
        <end position="63"/>
    </location>
</feature>
<keyword evidence="3" id="KW-1185">Reference proteome</keyword>
<dbReference type="Pfam" id="PF03692">
    <property type="entry name" value="CxxCxxCC"/>
    <property type="match status" value="1"/>
</dbReference>
<proteinExistence type="predicted"/>
<evidence type="ECO:0008006" key="4">
    <source>
        <dbReference type="Google" id="ProtNLM"/>
    </source>
</evidence>
<dbReference type="OrthoDB" id="411785at2759"/>
<name>A0A2V0P6I7_9CHLO</name>
<feature type="compositionally biased region" description="Pro residues" evidence="1">
    <location>
        <begin position="23"/>
        <end position="37"/>
    </location>
</feature>
<feature type="region of interest" description="Disordered" evidence="1">
    <location>
        <begin position="16"/>
        <end position="73"/>
    </location>
</feature>
<feature type="compositionally biased region" description="Low complexity" evidence="1">
    <location>
        <begin position="235"/>
        <end position="244"/>
    </location>
</feature>
<dbReference type="InParanoid" id="A0A2V0P6I7"/>
<dbReference type="Proteomes" id="UP000247498">
    <property type="component" value="Unassembled WGS sequence"/>
</dbReference>
<accession>A0A2V0P6I7</accession>
<evidence type="ECO:0000313" key="2">
    <source>
        <dbReference type="EMBL" id="GBF94542.1"/>
    </source>
</evidence>
<dbReference type="EMBL" id="BDRX01000052">
    <property type="protein sequence ID" value="GBF94542.1"/>
    <property type="molecule type" value="Genomic_DNA"/>
</dbReference>
<dbReference type="PANTHER" id="PTHR35866:SF1">
    <property type="entry name" value="YKGJ FAMILY CYSTEINE CLUSTER PROTEIN"/>
    <property type="match status" value="1"/>
</dbReference>
<dbReference type="AlphaFoldDB" id="A0A2V0P6I7"/>
<dbReference type="PANTHER" id="PTHR35866">
    <property type="entry name" value="PUTATIVE-RELATED"/>
    <property type="match status" value="1"/>
</dbReference>
<evidence type="ECO:0000313" key="3">
    <source>
        <dbReference type="Proteomes" id="UP000247498"/>
    </source>
</evidence>
<dbReference type="InterPro" id="IPR005358">
    <property type="entry name" value="Puta_zinc/iron-chelating_dom"/>
</dbReference>
<protein>
    <recommendedName>
        <fullName evidence="4">YkgJ family cysteine cluster protein</fullName>
    </recommendedName>
</protein>
<feature type="region of interest" description="Disordered" evidence="1">
    <location>
        <begin position="230"/>
        <end position="273"/>
    </location>
</feature>